<evidence type="ECO:0000313" key="2">
    <source>
        <dbReference type="EMBL" id="MBC3766284.1"/>
    </source>
</evidence>
<reference evidence="2" key="2">
    <citation type="submission" date="2020-08" db="EMBL/GenBank/DDBJ databases">
        <authorList>
            <person name="Lai Q."/>
        </authorList>
    </citation>
    <scope>NUCLEOTIDE SEQUENCE</scope>
    <source>
        <strain evidence="2">S27-2</strain>
    </source>
</reference>
<dbReference type="InterPro" id="IPR007710">
    <property type="entry name" value="Nucleoside_deoxyribTrfase"/>
</dbReference>
<dbReference type="GO" id="GO:0003824">
    <property type="term" value="F:catalytic activity"/>
    <property type="evidence" value="ECO:0007669"/>
    <property type="project" value="UniProtKB-ARBA"/>
</dbReference>
<sequence>MNITVMGGVYREYCAWPKQVSLLGSAGRAALCIVQLSKQTSVELISSFAQSDESRIAESFAFTGCKVTNHPAEHTTEFLYDHPLATPIIYPNAAHFTELPLFEVDSPNIEHALLFGMYEKTPVLSAKNVIYDPQNTHCPHLYTEKGAKAENLIYVLNRRELTLLFKRHNAEGEESIEEMVNWLSNYEATRAVIVKCGPKGAFVYCDHEHSEWVPAYQTHKVSPIGSGDSFVAAFTHYHYARGLDVIESTKMASAATAFYVEKGTMTADSNIASFVDTLLPHQFDGEIKRKKVYLAGPFFNMGQMWLINQCKACLEAAGMDVFSPYHELGIGPAEEVAPEDVKAIEECDVLYALFDDHDPGTLFEIGYAIKANKPVVIYSEKSSDEHLKMYEGTGCLIERDFATSIYRVSWM</sequence>
<dbReference type="Gene3D" id="3.40.50.450">
    <property type="match status" value="1"/>
</dbReference>
<organism evidence="2 3">
    <name type="scientific">Neptunicella marina</name>
    <dbReference type="NCBI Taxonomy" id="2125989"/>
    <lineage>
        <taxon>Bacteria</taxon>
        <taxon>Pseudomonadati</taxon>
        <taxon>Pseudomonadota</taxon>
        <taxon>Gammaproteobacteria</taxon>
        <taxon>Alteromonadales</taxon>
        <taxon>Alteromonadaceae</taxon>
        <taxon>Neptunicella</taxon>
    </lineage>
</organism>
<dbReference type="AlphaFoldDB" id="A0A8J6LYS4"/>
<evidence type="ECO:0000259" key="1">
    <source>
        <dbReference type="Pfam" id="PF00294"/>
    </source>
</evidence>
<gene>
    <name evidence="2" type="ORF">H8B19_10360</name>
</gene>
<dbReference type="SUPFAM" id="SSF53613">
    <property type="entry name" value="Ribokinase-like"/>
    <property type="match status" value="1"/>
</dbReference>
<dbReference type="InterPro" id="IPR029056">
    <property type="entry name" value="Ribokinase-like"/>
</dbReference>
<dbReference type="PANTHER" id="PTHR47098:SF2">
    <property type="entry name" value="PROTEIN MAK32"/>
    <property type="match status" value="1"/>
</dbReference>
<proteinExistence type="predicted"/>
<reference evidence="2" key="1">
    <citation type="journal article" date="2018" name="Int. J. Syst. Evol. Microbiol.">
        <title>Neptunicella marina gen. nov., sp. nov., isolated from surface seawater.</title>
        <authorList>
            <person name="Liu X."/>
            <person name="Lai Q."/>
            <person name="Du Y."/>
            <person name="Zhang X."/>
            <person name="Liu Z."/>
            <person name="Sun F."/>
            <person name="Shao Z."/>
        </authorList>
    </citation>
    <scope>NUCLEOTIDE SEQUENCE</scope>
    <source>
        <strain evidence="2">S27-2</strain>
    </source>
</reference>
<dbReference type="InterPro" id="IPR011611">
    <property type="entry name" value="PfkB_dom"/>
</dbReference>
<dbReference type="EMBL" id="JACNEP010000007">
    <property type="protein sequence ID" value="MBC3766284.1"/>
    <property type="molecule type" value="Genomic_DNA"/>
</dbReference>
<dbReference type="Pfam" id="PF00294">
    <property type="entry name" value="PfkB"/>
    <property type="match status" value="1"/>
</dbReference>
<name>A0A8J6LYS4_9ALTE</name>
<protein>
    <submittedName>
        <fullName evidence="2">Nucleoside 2-deoxyribosyltransferase</fullName>
    </submittedName>
</protein>
<dbReference type="Proteomes" id="UP000601768">
    <property type="component" value="Unassembled WGS sequence"/>
</dbReference>
<dbReference type="Gene3D" id="3.40.1190.20">
    <property type="match status" value="1"/>
</dbReference>
<dbReference type="PANTHER" id="PTHR47098">
    <property type="entry name" value="PROTEIN MAK32"/>
    <property type="match status" value="1"/>
</dbReference>
<dbReference type="Pfam" id="PF05014">
    <property type="entry name" value="Nuc_deoxyrib_tr"/>
    <property type="match status" value="1"/>
</dbReference>
<feature type="domain" description="Carbohydrate kinase PfkB" evidence="1">
    <location>
        <begin position="154"/>
        <end position="265"/>
    </location>
</feature>
<accession>A0A8J6LYS4</accession>
<dbReference type="RefSeq" id="WP_186506814.1">
    <property type="nucleotide sequence ID" value="NZ_JACNEP010000007.1"/>
</dbReference>
<dbReference type="SUPFAM" id="SSF52309">
    <property type="entry name" value="N-(deoxy)ribosyltransferase-like"/>
    <property type="match status" value="1"/>
</dbReference>
<evidence type="ECO:0000313" key="3">
    <source>
        <dbReference type="Proteomes" id="UP000601768"/>
    </source>
</evidence>
<comment type="caution">
    <text evidence="2">The sequence shown here is derived from an EMBL/GenBank/DDBJ whole genome shotgun (WGS) entry which is preliminary data.</text>
</comment>
<dbReference type="CDD" id="cd00287">
    <property type="entry name" value="ribokinase_pfkB_like"/>
    <property type="match status" value="1"/>
</dbReference>
<keyword evidence="3" id="KW-1185">Reference proteome</keyword>